<proteinExistence type="predicted"/>
<comment type="caution">
    <text evidence="1">The sequence shown here is derived from an EMBL/GenBank/DDBJ whole genome shotgun (WGS) entry which is preliminary data.</text>
</comment>
<dbReference type="Proteomes" id="UP000095149">
    <property type="component" value="Unassembled WGS sequence"/>
</dbReference>
<organism evidence="1 2">
    <name type="scientific">Cryptococcus amylolentus CBS 6273</name>
    <dbReference type="NCBI Taxonomy" id="1296118"/>
    <lineage>
        <taxon>Eukaryota</taxon>
        <taxon>Fungi</taxon>
        <taxon>Dikarya</taxon>
        <taxon>Basidiomycota</taxon>
        <taxon>Agaricomycotina</taxon>
        <taxon>Tremellomycetes</taxon>
        <taxon>Tremellales</taxon>
        <taxon>Cryptococcaceae</taxon>
        <taxon>Cryptococcus</taxon>
    </lineage>
</organism>
<dbReference type="AlphaFoldDB" id="A0A1E3KDW2"/>
<protein>
    <submittedName>
        <fullName evidence="1">Uncharacterized protein</fullName>
    </submittedName>
</protein>
<evidence type="ECO:0000313" key="1">
    <source>
        <dbReference type="EMBL" id="ODO11280.1"/>
    </source>
</evidence>
<sequence>MFSMNPPNFSALHPVHTLILDELISSAPYSALRLCSPHHKGTIPELYRDISSSPAVFRGLLLQVEYERPEEAFENTETIRINFKAVD</sequence>
<dbReference type="InterPro" id="IPR022235">
    <property type="entry name" value="DUF3760"/>
</dbReference>
<dbReference type="Pfam" id="PF12586">
    <property type="entry name" value="DUF3760"/>
    <property type="match status" value="1"/>
</dbReference>
<accession>A0A1E3KDW2</accession>
<name>A0A1E3KDW2_9TREE</name>
<evidence type="ECO:0000313" key="2">
    <source>
        <dbReference type="Proteomes" id="UP000095149"/>
    </source>
</evidence>
<dbReference type="EMBL" id="MEKH01000001">
    <property type="protein sequence ID" value="ODO11280.1"/>
    <property type="molecule type" value="Genomic_DNA"/>
</dbReference>
<gene>
    <name evidence="1" type="ORF">I350_00055</name>
</gene>
<reference evidence="1 2" key="1">
    <citation type="submission" date="2016-06" db="EMBL/GenBank/DDBJ databases">
        <title>Evolution of pathogenesis and genome organization in the Tremellales.</title>
        <authorList>
            <person name="Cuomo C."/>
            <person name="Litvintseva A."/>
            <person name="Heitman J."/>
            <person name="Chen Y."/>
            <person name="Sun S."/>
            <person name="Springer D."/>
            <person name="Dromer F."/>
            <person name="Young S."/>
            <person name="Zeng Q."/>
            <person name="Chapman S."/>
            <person name="Gujja S."/>
            <person name="Saif S."/>
            <person name="Birren B."/>
        </authorList>
    </citation>
    <scope>NUCLEOTIDE SEQUENCE [LARGE SCALE GENOMIC DNA]</scope>
    <source>
        <strain evidence="1 2">CBS 6273</strain>
    </source>
</reference>